<keyword evidence="1" id="KW-0472">Membrane</keyword>
<comment type="caution">
    <text evidence="2">The sequence shown here is derived from an EMBL/GenBank/DDBJ whole genome shotgun (WGS) entry which is preliminary data.</text>
</comment>
<feature type="transmembrane region" description="Helical" evidence="1">
    <location>
        <begin position="130"/>
        <end position="149"/>
    </location>
</feature>
<organism evidence="2">
    <name type="scientific">marine sediment metagenome</name>
    <dbReference type="NCBI Taxonomy" id="412755"/>
    <lineage>
        <taxon>unclassified sequences</taxon>
        <taxon>metagenomes</taxon>
        <taxon>ecological metagenomes</taxon>
    </lineage>
</organism>
<accession>X0T1P0</accession>
<name>X0T1P0_9ZZZZ</name>
<evidence type="ECO:0000313" key="2">
    <source>
        <dbReference type="EMBL" id="GAF82082.1"/>
    </source>
</evidence>
<proteinExistence type="predicted"/>
<keyword evidence="1" id="KW-0812">Transmembrane</keyword>
<evidence type="ECO:0000256" key="1">
    <source>
        <dbReference type="SAM" id="Phobius"/>
    </source>
</evidence>
<dbReference type="AlphaFoldDB" id="X0T1P0"/>
<gene>
    <name evidence="2" type="ORF">S01H1_06566</name>
</gene>
<keyword evidence="1" id="KW-1133">Transmembrane helix</keyword>
<protein>
    <submittedName>
        <fullName evidence="2">Uncharacterized protein</fullName>
    </submittedName>
</protein>
<sequence length="151" mass="16745">VPSRVRLEPADGLNKLAVDGVKKALIITGWSIFNDINQNNERYFVVSTTLSALDFQYKKGTSRGFLRKPHINRKLSGQLLLNISGPDYSSVSFLDFSDSDNVLPEQKNYIASVKYNELTPSVSVGGVERYLEPLAVAATVGGLIYLFFVNR</sequence>
<dbReference type="EMBL" id="BARS01003387">
    <property type="protein sequence ID" value="GAF82082.1"/>
    <property type="molecule type" value="Genomic_DNA"/>
</dbReference>
<feature type="non-terminal residue" evidence="2">
    <location>
        <position position="1"/>
    </location>
</feature>
<reference evidence="2" key="1">
    <citation type="journal article" date="2014" name="Front. Microbiol.">
        <title>High frequency of phylogenetically diverse reductive dehalogenase-homologous genes in deep subseafloor sedimentary metagenomes.</title>
        <authorList>
            <person name="Kawai M."/>
            <person name="Futagami T."/>
            <person name="Toyoda A."/>
            <person name="Takaki Y."/>
            <person name="Nishi S."/>
            <person name="Hori S."/>
            <person name="Arai W."/>
            <person name="Tsubouchi T."/>
            <person name="Morono Y."/>
            <person name="Uchiyama I."/>
            <person name="Ito T."/>
            <person name="Fujiyama A."/>
            <person name="Inagaki F."/>
            <person name="Takami H."/>
        </authorList>
    </citation>
    <scope>NUCLEOTIDE SEQUENCE</scope>
    <source>
        <strain evidence="2">Expedition CK06-06</strain>
    </source>
</reference>